<feature type="region of interest" description="Disordered" evidence="1">
    <location>
        <begin position="52"/>
        <end position="113"/>
    </location>
</feature>
<dbReference type="RefSeq" id="WP_175328884.1">
    <property type="nucleotide sequence ID" value="NZ_BMOI01000008.1"/>
</dbReference>
<keyword evidence="3" id="KW-1185">Reference proteome</keyword>
<feature type="region of interest" description="Disordered" evidence="1">
    <location>
        <begin position="1"/>
        <end position="24"/>
    </location>
</feature>
<feature type="compositionally biased region" description="Polar residues" evidence="1">
    <location>
        <begin position="79"/>
        <end position="98"/>
    </location>
</feature>
<evidence type="ECO:0000313" key="3">
    <source>
        <dbReference type="Proteomes" id="UP000746584"/>
    </source>
</evidence>
<feature type="compositionally biased region" description="Basic and acidic residues" evidence="1">
    <location>
        <begin position="152"/>
        <end position="171"/>
    </location>
</feature>
<sequence length="171" mass="18188">MVDERGGRMPRTLPGFDDTSPEHTAPLLAVAHSGNLSITTPCVPAVDVGSFPSQGRSRYGLRRSPRSPEITHPIPATAARTSITTAGNPARPTGSNGSEENEKPMATANESAPSTNIVIVPERLTSFLTWAQPQLDGRGFRASKGGGQISTAHERERDRVTGDDIRSFASQ</sequence>
<accession>A0ABS2RXI2</accession>
<organism evidence="2 3">
    <name type="scientific">Curtobacterium luteum</name>
    <dbReference type="NCBI Taxonomy" id="33881"/>
    <lineage>
        <taxon>Bacteria</taxon>
        <taxon>Bacillati</taxon>
        <taxon>Actinomycetota</taxon>
        <taxon>Actinomycetes</taxon>
        <taxon>Micrococcales</taxon>
        <taxon>Microbacteriaceae</taxon>
        <taxon>Curtobacterium</taxon>
    </lineage>
</organism>
<reference evidence="2 3" key="1">
    <citation type="submission" date="2021-01" db="EMBL/GenBank/DDBJ databases">
        <title>Sequencing the genomes of 1000 actinobacteria strains.</title>
        <authorList>
            <person name="Klenk H.-P."/>
        </authorList>
    </citation>
    <scope>NUCLEOTIDE SEQUENCE [LARGE SCALE GENOMIC DNA]</scope>
    <source>
        <strain evidence="2 3">DSM 20542</strain>
    </source>
</reference>
<evidence type="ECO:0000256" key="1">
    <source>
        <dbReference type="SAM" id="MobiDB-lite"/>
    </source>
</evidence>
<evidence type="ECO:0000313" key="2">
    <source>
        <dbReference type="EMBL" id="MBM7803702.1"/>
    </source>
</evidence>
<protein>
    <submittedName>
        <fullName evidence="2">Uncharacterized protein</fullName>
    </submittedName>
</protein>
<dbReference type="Proteomes" id="UP000746584">
    <property type="component" value="Unassembled WGS sequence"/>
</dbReference>
<comment type="caution">
    <text evidence="2">The sequence shown here is derived from an EMBL/GenBank/DDBJ whole genome shotgun (WGS) entry which is preliminary data.</text>
</comment>
<name>A0ABS2RXI2_9MICO</name>
<gene>
    <name evidence="2" type="ORF">JOE58_002953</name>
</gene>
<proteinExistence type="predicted"/>
<dbReference type="EMBL" id="JAFBCG010000001">
    <property type="protein sequence ID" value="MBM7803702.1"/>
    <property type="molecule type" value="Genomic_DNA"/>
</dbReference>
<feature type="region of interest" description="Disordered" evidence="1">
    <location>
        <begin position="138"/>
        <end position="171"/>
    </location>
</feature>